<sequence>MTLLKNFEIALDYLEQNLEKPLDIDLLSQLTSIPLQQFEVAFSALFHTNIDSYFTILKMLDCAQKLAFETRVSIEDISHQAGFGQSMEFEQAFFNAIGQTVYDFRVKPDWGNFFSRQQPLNTLAKGLNNVQDFSNDIQIIEFRSQRLIAIRHQGEKQYLSQTINALTAWQEHHHINHQMSRSFHLMKSLDTEPNSNVDVEITAVLNDAQYDALTASIAASEHFYVTTLPKCKMLQLPHRGCDIGLEDKIKFLYGVYLEREGYQLADIPLVIERCGINQDKKMVSTILLAVN</sequence>
<dbReference type="InterPro" id="IPR029442">
    <property type="entry name" value="GyrI-like"/>
</dbReference>
<evidence type="ECO:0000313" key="2">
    <source>
        <dbReference type="EMBL" id="MBR9729274.1"/>
    </source>
</evidence>
<accession>A0ABS5I5G4</accession>
<gene>
    <name evidence="2" type="ORF">G3R48_14935</name>
</gene>
<dbReference type="InterPro" id="IPR011256">
    <property type="entry name" value="Reg_factor_effector_dom_sf"/>
</dbReference>
<feature type="domain" description="HTH araC/xylS-type" evidence="1">
    <location>
        <begin position="8"/>
        <end position="107"/>
    </location>
</feature>
<dbReference type="Proteomes" id="UP000811844">
    <property type="component" value="Unassembled WGS sequence"/>
</dbReference>
<protein>
    <submittedName>
        <fullName evidence="2">AraC family transcriptional regulator</fullName>
    </submittedName>
</protein>
<dbReference type="InterPro" id="IPR050908">
    <property type="entry name" value="SmbC-like"/>
</dbReference>
<dbReference type="EMBL" id="JAAIKR010000017">
    <property type="protein sequence ID" value="MBR9729274.1"/>
    <property type="molecule type" value="Genomic_DNA"/>
</dbReference>
<dbReference type="SUPFAM" id="SSF55136">
    <property type="entry name" value="Probable bacterial effector-binding domain"/>
    <property type="match status" value="1"/>
</dbReference>
<dbReference type="PANTHER" id="PTHR40055:SF1">
    <property type="entry name" value="TRANSCRIPTIONAL REGULATOR YGIV-RELATED"/>
    <property type="match status" value="1"/>
</dbReference>
<dbReference type="Pfam" id="PF06445">
    <property type="entry name" value="GyrI-like"/>
    <property type="match status" value="1"/>
</dbReference>
<dbReference type="InterPro" id="IPR010499">
    <property type="entry name" value="AraC_E-bd"/>
</dbReference>
<reference evidence="2 3" key="1">
    <citation type="submission" date="2020-02" db="EMBL/GenBank/DDBJ databases">
        <title>Shewanella WXL01 sp. nov., a marine bacterium isolated from green algae in Luhuitou Fringing Reef (Northern South China Sea).</title>
        <authorList>
            <person name="Wang X."/>
        </authorList>
    </citation>
    <scope>NUCLEOTIDE SEQUENCE [LARGE SCALE GENOMIC DNA]</scope>
    <source>
        <strain evidence="2 3">MCCC 1A01895</strain>
    </source>
</reference>
<dbReference type="PROSITE" id="PS01124">
    <property type="entry name" value="HTH_ARAC_FAMILY_2"/>
    <property type="match status" value="1"/>
</dbReference>
<evidence type="ECO:0000313" key="3">
    <source>
        <dbReference type="Proteomes" id="UP000811844"/>
    </source>
</evidence>
<dbReference type="Gene3D" id="1.10.10.60">
    <property type="entry name" value="Homeodomain-like"/>
    <property type="match status" value="1"/>
</dbReference>
<dbReference type="InterPro" id="IPR018060">
    <property type="entry name" value="HTH_AraC"/>
</dbReference>
<keyword evidence="3" id="KW-1185">Reference proteome</keyword>
<evidence type="ECO:0000259" key="1">
    <source>
        <dbReference type="PROSITE" id="PS01124"/>
    </source>
</evidence>
<dbReference type="Gene3D" id="3.20.80.10">
    <property type="entry name" value="Regulatory factor, effector binding domain"/>
    <property type="match status" value="1"/>
</dbReference>
<dbReference type="RefSeq" id="WP_153662270.1">
    <property type="nucleotide sequence ID" value="NZ_JAAIKR010000017.1"/>
</dbReference>
<organism evidence="2 3">
    <name type="scientific">Shewanella intestini</name>
    <dbReference type="NCBI Taxonomy" id="2017544"/>
    <lineage>
        <taxon>Bacteria</taxon>
        <taxon>Pseudomonadati</taxon>
        <taxon>Pseudomonadota</taxon>
        <taxon>Gammaproteobacteria</taxon>
        <taxon>Alteromonadales</taxon>
        <taxon>Shewanellaceae</taxon>
        <taxon>Shewanella</taxon>
    </lineage>
</organism>
<dbReference type="SMART" id="SM00871">
    <property type="entry name" value="AraC_E_bind"/>
    <property type="match status" value="1"/>
</dbReference>
<name>A0ABS5I5G4_9GAMM</name>
<dbReference type="PANTHER" id="PTHR40055">
    <property type="entry name" value="TRANSCRIPTIONAL REGULATOR YGIV-RELATED"/>
    <property type="match status" value="1"/>
</dbReference>
<proteinExistence type="predicted"/>
<comment type="caution">
    <text evidence="2">The sequence shown here is derived from an EMBL/GenBank/DDBJ whole genome shotgun (WGS) entry which is preliminary data.</text>
</comment>